<keyword evidence="3" id="KW-0970">Cilium biogenesis/degradation</keyword>
<evidence type="ECO:0000313" key="11">
    <source>
        <dbReference type="EMBL" id="CAE0328214.1"/>
    </source>
</evidence>
<name>A0A7S3IPB2_9SPIT</name>
<dbReference type="InterPro" id="IPR055316">
    <property type="entry name" value="RSP9"/>
</dbReference>
<evidence type="ECO:0000256" key="4">
    <source>
        <dbReference type="ARBA" id="ARBA00022846"/>
    </source>
</evidence>
<evidence type="ECO:0000256" key="1">
    <source>
        <dbReference type="ARBA" id="ARBA00004611"/>
    </source>
</evidence>
<evidence type="ECO:0000256" key="3">
    <source>
        <dbReference type="ARBA" id="ARBA00022794"/>
    </source>
</evidence>
<evidence type="ECO:0000256" key="7">
    <source>
        <dbReference type="ARBA" id="ARBA00023273"/>
    </source>
</evidence>
<evidence type="ECO:0000256" key="10">
    <source>
        <dbReference type="ARBA" id="ARBA00041080"/>
    </source>
</evidence>
<evidence type="ECO:0000256" key="8">
    <source>
        <dbReference type="ARBA" id="ARBA00037822"/>
    </source>
</evidence>
<dbReference type="GO" id="GO:0035082">
    <property type="term" value="P:axoneme assembly"/>
    <property type="evidence" value="ECO:0007669"/>
    <property type="project" value="InterPro"/>
</dbReference>
<evidence type="ECO:0000256" key="2">
    <source>
        <dbReference type="ARBA" id="ARBA00022490"/>
    </source>
</evidence>
<comment type="similarity">
    <text evidence="9">Belongs to the flagellar radial spoke RSP9 family.</text>
</comment>
<accession>A0A7S3IPB2</accession>
<dbReference type="EMBL" id="HBIH01022126">
    <property type="protein sequence ID" value="CAE0328214.1"/>
    <property type="molecule type" value="Transcribed_RNA"/>
</dbReference>
<keyword evidence="4" id="KW-0282">Flagellum</keyword>
<dbReference type="PANTHER" id="PTHR22069:SF0">
    <property type="entry name" value="RADIAL SPOKE HEAD PROTEIN 9 HOMOLOG"/>
    <property type="match status" value="1"/>
</dbReference>
<evidence type="ECO:0000256" key="9">
    <source>
        <dbReference type="ARBA" id="ARBA00038319"/>
    </source>
</evidence>
<gene>
    <name evidence="11" type="ORF">SINC0208_LOCUS8841</name>
</gene>
<dbReference type="GO" id="GO:0060294">
    <property type="term" value="P:cilium movement involved in cell motility"/>
    <property type="evidence" value="ECO:0007669"/>
    <property type="project" value="TreeGrafter"/>
</dbReference>
<keyword evidence="2" id="KW-0963">Cytoplasm</keyword>
<proteinExistence type="inferred from homology"/>
<evidence type="ECO:0000256" key="5">
    <source>
        <dbReference type="ARBA" id="ARBA00023069"/>
    </source>
</evidence>
<dbReference type="AlphaFoldDB" id="A0A7S3IPB2"/>
<sequence>MGIIMPPKPITELDRLSFVFNQIKQIFAVPKGFCKFTPLEKIVENEAFNGLSKDQMLSVENWQFHRDPQDPEIQNLIARGEAVYNADCLDSVAKDFPKNSWSIQKDVTGTVATLKSHLWQGFYAYHRCNTDISGYIYMGNGIKNENLPFMV</sequence>
<keyword evidence="5" id="KW-0969">Cilium</keyword>
<keyword evidence="7" id="KW-0966">Cell projection</keyword>
<comment type="subcellular location">
    <subcellularLocation>
        <location evidence="8">Cell projection</location>
        <location evidence="8">Kinocilium</location>
    </subcellularLocation>
    <subcellularLocation>
        <location evidence="1">Cytoplasm</location>
        <location evidence="1">Cytoskeleton</location>
        <location evidence="1">Flagellum axoneme</location>
    </subcellularLocation>
</comment>
<evidence type="ECO:0000256" key="6">
    <source>
        <dbReference type="ARBA" id="ARBA00023212"/>
    </source>
</evidence>
<protein>
    <recommendedName>
        <fullName evidence="10">Radial spoke head protein 9 homolog</fullName>
    </recommendedName>
</protein>
<dbReference type="GO" id="GO:0044458">
    <property type="term" value="P:motile cilium assembly"/>
    <property type="evidence" value="ECO:0007669"/>
    <property type="project" value="TreeGrafter"/>
</dbReference>
<keyword evidence="6" id="KW-0206">Cytoskeleton</keyword>
<organism evidence="11">
    <name type="scientific">Strombidium inclinatum</name>
    <dbReference type="NCBI Taxonomy" id="197538"/>
    <lineage>
        <taxon>Eukaryota</taxon>
        <taxon>Sar</taxon>
        <taxon>Alveolata</taxon>
        <taxon>Ciliophora</taxon>
        <taxon>Intramacronucleata</taxon>
        <taxon>Spirotrichea</taxon>
        <taxon>Oligotrichia</taxon>
        <taxon>Strombidiidae</taxon>
        <taxon>Strombidium</taxon>
    </lineage>
</organism>
<reference evidence="11" key="1">
    <citation type="submission" date="2021-01" db="EMBL/GenBank/DDBJ databases">
        <authorList>
            <person name="Corre E."/>
            <person name="Pelletier E."/>
            <person name="Niang G."/>
            <person name="Scheremetjew M."/>
            <person name="Finn R."/>
            <person name="Kale V."/>
            <person name="Holt S."/>
            <person name="Cochrane G."/>
            <person name="Meng A."/>
            <person name="Brown T."/>
            <person name="Cohen L."/>
        </authorList>
    </citation>
    <scope>NUCLEOTIDE SEQUENCE</scope>
    <source>
        <strain evidence="11">S3</strain>
    </source>
</reference>
<dbReference type="GO" id="GO:0005930">
    <property type="term" value="C:axoneme"/>
    <property type="evidence" value="ECO:0007669"/>
    <property type="project" value="TreeGrafter"/>
</dbReference>
<dbReference type="PANTHER" id="PTHR22069">
    <property type="entry name" value="MITOCHONDRIAL RIBOSOMAL PROTEIN S18"/>
    <property type="match status" value="1"/>
</dbReference>